<evidence type="ECO:0000313" key="2">
    <source>
        <dbReference type="Proteomes" id="UP001642484"/>
    </source>
</evidence>
<evidence type="ECO:0000313" key="1">
    <source>
        <dbReference type="EMBL" id="CAK9111650.1"/>
    </source>
</evidence>
<keyword evidence="2" id="KW-1185">Reference proteome</keyword>
<reference evidence="1 2" key="1">
    <citation type="submission" date="2024-02" db="EMBL/GenBank/DDBJ databases">
        <authorList>
            <person name="Chen Y."/>
            <person name="Shah S."/>
            <person name="Dougan E. K."/>
            <person name="Thang M."/>
            <person name="Chan C."/>
        </authorList>
    </citation>
    <scope>NUCLEOTIDE SEQUENCE [LARGE SCALE GENOMIC DNA]</scope>
</reference>
<protein>
    <submittedName>
        <fullName evidence="1">Uncharacterized protein</fullName>
    </submittedName>
</protein>
<dbReference type="EMBL" id="CAXAMN010027583">
    <property type="protein sequence ID" value="CAK9111650.1"/>
    <property type="molecule type" value="Genomic_DNA"/>
</dbReference>
<organism evidence="1 2">
    <name type="scientific">Durusdinium trenchii</name>
    <dbReference type="NCBI Taxonomy" id="1381693"/>
    <lineage>
        <taxon>Eukaryota</taxon>
        <taxon>Sar</taxon>
        <taxon>Alveolata</taxon>
        <taxon>Dinophyceae</taxon>
        <taxon>Suessiales</taxon>
        <taxon>Symbiodiniaceae</taxon>
        <taxon>Durusdinium</taxon>
    </lineage>
</organism>
<dbReference type="Proteomes" id="UP001642484">
    <property type="component" value="Unassembled WGS sequence"/>
</dbReference>
<gene>
    <name evidence="1" type="ORF">CCMP2556_LOCUS51811</name>
</gene>
<accession>A0ABP0SHC5</accession>
<sequence length="113" mass="12118">MHAQGHQQLAPGDQTHSCALIPLCHDISPKNQSNCFTSQAASWEVSLGLVADPCGKAKGIGWHWCALLGCVFPGFATKPVEEHSTSNLQMVLKSARNIPAASRNGTHLMQELT</sequence>
<proteinExistence type="predicted"/>
<comment type="caution">
    <text evidence="1">The sequence shown here is derived from an EMBL/GenBank/DDBJ whole genome shotgun (WGS) entry which is preliminary data.</text>
</comment>
<name>A0ABP0SHC5_9DINO</name>